<dbReference type="Gene3D" id="3.90.176.10">
    <property type="entry name" value="Toxin ADP-ribosyltransferase, Chain A, domain 1"/>
    <property type="match status" value="1"/>
</dbReference>
<keyword evidence="2 3" id="KW-0802">TPR repeat</keyword>
<dbReference type="InterPro" id="IPR019734">
    <property type="entry name" value="TPR_rpt"/>
</dbReference>
<dbReference type="PANTHER" id="PTHR45641">
    <property type="entry name" value="TETRATRICOPEPTIDE REPEAT PROTEIN (AFU_ORTHOLOGUE AFUA_6G03870)"/>
    <property type="match status" value="1"/>
</dbReference>
<accession>A0A815S018</accession>
<evidence type="ECO:0000313" key="5">
    <source>
        <dbReference type="EMBL" id="CAF1481733.1"/>
    </source>
</evidence>
<evidence type="ECO:0000313" key="7">
    <source>
        <dbReference type="EMBL" id="CAF4346612.1"/>
    </source>
</evidence>
<evidence type="ECO:0000313" key="8">
    <source>
        <dbReference type="Proteomes" id="UP000663829"/>
    </source>
</evidence>
<dbReference type="OrthoDB" id="10051994at2759"/>
<dbReference type="EMBL" id="CAJOBC010086648">
    <property type="protein sequence ID" value="CAF4346612.1"/>
    <property type="molecule type" value="Genomic_DNA"/>
</dbReference>
<evidence type="ECO:0000256" key="1">
    <source>
        <dbReference type="ARBA" id="ARBA00022737"/>
    </source>
</evidence>
<dbReference type="PROSITE" id="PS50005">
    <property type="entry name" value="TPR"/>
    <property type="match status" value="1"/>
</dbReference>
<sequence>MYILFVELLKQLPQTEYAKHVMLDKCRDYYRRNQSELKKIEQFRKKYKSDQAINWYTCDSFVYRLVNQAFRTEDITLWFLIRFYIVDGLSIVEQTHYDGVMTVYRGQSQFPLKEFEYMQHNINSLFATNAFWSTSKSLGVALQYVKDATDTDDYKVVLFEITVDQTRFKNLVFVDIDEWRKRESENEILFTIGSVFKLKSIERDDQLNLWKICMSATDESMEQLKVQIKLMKLKYQYENNTNLLFGRFLLDFGHYSKAESYFQLMLQLDNEVTSSVYDYLGNLYMSTTNWYEAYKNFSLSLKMKSTNSFSFYFRQDFGITYIGLGNYYKAIEDLGLAYKYYREALRCWNSENDDDQINIAVTKLNLASVYLTDYKAAIDLCLEAREVLEKHKYEPRPYAEIIYCHYLVGNIHCRQLDYYTAEDFYEAAFKMSEKFLPIGSYHRIRCINALSELYQKKDENNMRSLRFCNGQLELHENYLPESHLSIAHLLMIIGDLLTPSMHEDKLNFY</sequence>
<dbReference type="Proteomes" id="UP000682733">
    <property type="component" value="Unassembled WGS sequence"/>
</dbReference>
<dbReference type="EMBL" id="CAJNOK010023247">
    <property type="protein sequence ID" value="CAF1360002.1"/>
    <property type="molecule type" value="Genomic_DNA"/>
</dbReference>
<dbReference type="AlphaFoldDB" id="A0A815S018"/>
<evidence type="ECO:0000256" key="2">
    <source>
        <dbReference type="ARBA" id="ARBA00022803"/>
    </source>
</evidence>
<dbReference type="Proteomes" id="UP000681722">
    <property type="component" value="Unassembled WGS sequence"/>
</dbReference>
<dbReference type="Proteomes" id="UP000677228">
    <property type="component" value="Unassembled WGS sequence"/>
</dbReference>
<evidence type="ECO:0000256" key="3">
    <source>
        <dbReference type="PROSITE-ProRule" id="PRU00339"/>
    </source>
</evidence>
<dbReference type="EMBL" id="CAJOBA010044895">
    <property type="protein sequence ID" value="CAF4170148.1"/>
    <property type="molecule type" value="Genomic_DNA"/>
</dbReference>
<feature type="repeat" description="TPR" evidence="3">
    <location>
        <begin position="274"/>
        <end position="307"/>
    </location>
</feature>
<dbReference type="InterPro" id="IPR011990">
    <property type="entry name" value="TPR-like_helical_dom_sf"/>
</dbReference>
<dbReference type="Proteomes" id="UP000663829">
    <property type="component" value="Unassembled WGS sequence"/>
</dbReference>
<comment type="caution">
    <text evidence="5">The sequence shown here is derived from an EMBL/GenBank/DDBJ whole genome shotgun (WGS) entry which is preliminary data.</text>
</comment>
<protein>
    <recommendedName>
        <fullName evidence="9">Mono(ADP-ribosyl)transferase</fullName>
    </recommendedName>
</protein>
<reference evidence="5" key="1">
    <citation type="submission" date="2021-02" db="EMBL/GenBank/DDBJ databases">
        <authorList>
            <person name="Nowell W R."/>
        </authorList>
    </citation>
    <scope>NUCLEOTIDE SEQUENCE</scope>
</reference>
<dbReference type="SUPFAM" id="SSF56399">
    <property type="entry name" value="ADP-ribosylation"/>
    <property type="match status" value="1"/>
</dbReference>
<dbReference type="SUPFAM" id="SSF48452">
    <property type="entry name" value="TPR-like"/>
    <property type="match status" value="1"/>
</dbReference>
<keyword evidence="1" id="KW-0677">Repeat</keyword>
<dbReference type="PANTHER" id="PTHR45641:SF19">
    <property type="entry name" value="NEPHROCYSTIN-3"/>
    <property type="match status" value="1"/>
</dbReference>
<evidence type="ECO:0000313" key="4">
    <source>
        <dbReference type="EMBL" id="CAF1360002.1"/>
    </source>
</evidence>
<evidence type="ECO:0000313" key="6">
    <source>
        <dbReference type="EMBL" id="CAF4170148.1"/>
    </source>
</evidence>
<evidence type="ECO:0008006" key="9">
    <source>
        <dbReference type="Google" id="ProtNLM"/>
    </source>
</evidence>
<keyword evidence="8" id="KW-1185">Reference proteome</keyword>
<gene>
    <name evidence="5" type="ORF">GPM918_LOCUS35870</name>
    <name evidence="4" type="ORF">OVA965_LOCUS31198</name>
    <name evidence="7" type="ORF">SRO942_LOCUS36593</name>
    <name evidence="6" type="ORF">TMI583_LOCUS32022</name>
</gene>
<dbReference type="SMART" id="SM00028">
    <property type="entry name" value="TPR"/>
    <property type="match status" value="4"/>
</dbReference>
<name>A0A815S018_9BILA</name>
<dbReference type="EMBL" id="CAJNOQ010021166">
    <property type="protein sequence ID" value="CAF1481733.1"/>
    <property type="molecule type" value="Genomic_DNA"/>
</dbReference>
<dbReference type="Gene3D" id="1.25.40.10">
    <property type="entry name" value="Tetratricopeptide repeat domain"/>
    <property type="match status" value="2"/>
</dbReference>
<dbReference type="PROSITE" id="PS51996">
    <property type="entry name" value="TR_MART"/>
    <property type="match status" value="1"/>
</dbReference>
<proteinExistence type="predicted"/>
<organism evidence="5 8">
    <name type="scientific">Didymodactylos carnosus</name>
    <dbReference type="NCBI Taxonomy" id="1234261"/>
    <lineage>
        <taxon>Eukaryota</taxon>
        <taxon>Metazoa</taxon>
        <taxon>Spiralia</taxon>
        <taxon>Gnathifera</taxon>
        <taxon>Rotifera</taxon>
        <taxon>Eurotatoria</taxon>
        <taxon>Bdelloidea</taxon>
        <taxon>Philodinida</taxon>
        <taxon>Philodinidae</taxon>
        <taxon>Didymodactylos</taxon>
    </lineage>
</organism>